<evidence type="ECO:0000313" key="2">
    <source>
        <dbReference type="EMBL" id="MBH8561907.1"/>
    </source>
</evidence>
<feature type="domain" description="NAD-dependent epimerase/dehydratase" evidence="1">
    <location>
        <begin position="4"/>
        <end position="227"/>
    </location>
</feature>
<evidence type="ECO:0000313" key="3">
    <source>
        <dbReference type="Proteomes" id="UP000632766"/>
    </source>
</evidence>
<organism evidence="2 3">
    <name type="scientific">Amazonocrinis nigriterrae CENA67</name>
    <dbReference type="NCBI Taxonomy" id="2794033"/>
    <lineage>
        <taxon>Bacteria</taxon>
        <taxon>Bacillati</taxon>
        <taxon>Cyanobacteriota</taxon>
        <taxon>Cyanophyceae</taxon>
        <taxon>Nostocales</taxon>
        <taxon>Nostocaceae</taxon>
        <taxon>Amazonocrinis</taxon>
        <taxon>Amazonocrinis nigriterrae</taxon>
    </lineage>
</organism>
<dbReference type="SUPFAM" id="SSF51735">
    <property type="entry name" value="NAD(P)-binding Rossmann-fold domains"/>
    <property type="match status" value="1"/>
</dbReference>
<dbReference type="InterPro" id="IPR036291">
    <property type="entry name" value="NAD(P)-bd_dom_sf"/>
</dbReference>
<dbReference type="InterPro" id="IPR051783">
    <property type="entry name" value="NAD(P)-dependent_oxidoreduct"/>
</dbReference>
<dbReference type="EMBL" id="JAECZC010000008">
    <property type="protein sequence ID" value="MBH8561907.1"/>
    <property type="molecule type" value="Genomic_DNA"/>
</dbReference>
<dbReference type="GO" id="GO:0005737">
    <property type="term" value="C:cytoplasm"/>
    <property type="evidence" value="ECO:0007669"/>
    <property type="project" value="TreeGrafter"/>
</dbReference>
<keyword evidence="3" id="KW-1185">Reference proteome</keyword>
<dbReference type="Gene3D" id="3.40.50.720">
    <property type="entry name" value="NAD(P)-binding Rossmann-like Domain"/>
    <property type="match status" value="1"/>
</dbReference>
<evidence type="ECO:0000259" key="1">
    <source>
        <dbReference type="Pfam" id="PF01370"/>
    </source>
</evidence>
<dbReference type="Pfam" id="PF01370">
    <property type="entry name" value="Epimerase"/>
    <property type="match status" value="1"/>
</dbReference>
<dbReference type="InterPro" id="IPR001509">
    <property type="entry name" value="Epimerase_deHydtase"/>
</dbReference>
<dbReference type="RefSeq" id="WP_198123904.1">
    <property type="nucleotide sequence ID" value="NZ_JAECZC010000008.1"/>
</dbReference>
<dbReference type="PANTHER" id="PTHR48079">
    <property type="entry name" value="PROTEIN YEEZ"/>
    <property type="match status" value="1"/>
</dbReference>
<sequence length="351" mass="38402">MTTLVTGASGHLGANLVRRLLKDGQAVRVLLRQGSNNAAVADLDVERVYGDLRDKSSIVAAVKGCEYVYHTAAKISTLYGYPHLQQELYDCNVLGTRYLLHAAIETGVNRVVVTSSCEAMGYKVGEPSHENTPVYPFASILPYALTKVFAEHECLKAYADGLDVVIVQPWPYIGPNDFKPSRMGQTLLDFAHGKLSAYIPGGRSFVAMQDIVEGQILAMAKGRAGQKYTFSTEFLTLESLLKLFAKVTGKELPKLCIPTAIITGIATVTDAILPRFFPHTPQNLTLGAVNLLRMNQTADCSKAQTELGFKPTSIEQAVTDAYQDFVHRGLIIKGNREQGMGNREQIINNCF</sequence>
<accession>A0A8J7HLN1</accession>
<comment type="caution">
    <text evidence="2">The sequence shown here is derived from an EMBL/GenBank/DDBJ whole genome shotgun (WGS) entry which is preliminary data.</text>
</comment>
<protein>
    <submittedName>
        <fullName evidence="2">NAD-dependent epimerase/dehydratase family protein</fullName>
    </submittedName>
</protein>
<dbReference type="PANTHER" id="PTHR48079:SF6">
    <property type="entry name" value="NAD(P)-BINDING DOMAIN-CONTAINING PROTEIN-RELATED"/>
    <property type="match status" value="1"/>
</dbReference>
<reference evidence="2 3" key="1">
    <citation type="journal article" date="2021" name="Int. J. Syst. Evol. Microbiol.">
        <title>Amazonocrinis nigriterrae gen. nov., sp. nov., Atlanticothrix silvestris gen. nov., sp. nov. and Dendronalium phyllosphericum gen. nov., sp. nov., nostocacean cyanobacteria from Brazilian environments.</title>
        <authorList>
            <person name="Alvarenga D.O."/>
            <person name="Andreote A.P.D."/>
            <person name="Branco L.H.Z."/>
            <person name="Delbaje E."/>
            <person name="Cruz R.B."/>
            <person name="Varani A.M."/>
            <person name="Fiore M.F."/>
        </authorList>
    </citation>
    <scope>NUCLEOTIDE SEQUENCE [LARGE SCALE GENOMIC DNA]</scope>
    <source>
        <strain evidence="2 3">CENA67</strain>
    </source>
</reference>
<dbReference type="AlphaFoldDB" id="A0A8J7HLN1"/>
<gene>
    <name evidence="2" type="ORF">I8748_06915</name>
</gene>
<name>A0A8J7HLN1_9NOST</name>
<dbReference type="Proteomes" id="UP000632766">
    <property type="component" value="Unassembled WGS sequence"/>
</dbReference>
<proteinExistence type="predicted"/>
<dbReference type="GO" id="GO:0004029">
    <property type="term" value="F:aldehyde dehydrogenase (NAD+) activity"/>
    <property type="evidence" value="ECO:0007669"/>
    <property type="project" value="TreeGrafter"/>
</dbReference>